<evidence type="ECO:0000313" key="2">
    <source>
        <dbReference type="EMBL" id="MBO8455773.1"/>
    </source>
</evidence>
<dbReference type="NCBIfam" id="TIGR01909">
    <property type="entry name" value="C_GCAxxG_C_C"/>
    <property type="match status" value="1"/>
</dbReference>
<reference evidence="2" key="2">
    <citation type="journal article" date="2021" name="PeerJ">
        <title>Extensive microbial diversity within the chicken gut microbiome revealed by metagenomics and culture.</title>
        <authorList>
            <person name="Gilroy R."/>
            <person name="Ravi A."/>
            <person name="Getino M."/>
            <person name="Pursley I."/>
            <person name="Horton D.L."/>
            <person name="Alikhan N.F."/>
            <person name="Baker D."/>
            <person name="Gharbi K."/>
            <person name="Hall N."/>
            <person name="Watson M."/>
            <person name="Adriaenssens E.M."/>
            <person name="Foster-Nyarko E."/>
            <person name="Jarju S."/>
            <person name="Secka A."/>
            <person name="Antonio M."/>
            <person name="Oren A."/>
            <person name="Chaudhuri R.R."/>
            <person name="La Ragione R."/>
            <person name="Hildebrand F."/>
            <person name="Pallen M.J."/>
        </authorList>
    </citation>
    <scope>NUCLEOTIDE SEQUENCE</scope>
    <source>
        <strain evidence="2">B1-3475</strain>
    </source>
</reference>
<proteinExistence type="predicted"/>
<dbReference type="Proteomes" id="UP000823617">
    <property type="component" value="Unassembled WGS sequence"/>
</dbReference>
<dbReference type="Pfam" id="PF09719">
    <property type="entry name" value="C_GCAxxG_C_C"/>
    <property type="match status" value="1"/>
</dbReference>
<sequence length="200" mass="21565">MENPDIIINPGFDLEERVQRARDNFKVHGYNCCQSVLLAYADVIGIDPQTAAVLTSGFGGGMGRLREVCGSVSAMFMIAGYISPAADPTIKSDRTANYALVQEVAGKFREENGSIVCKELLGLVPKSTVNKAGIGIPSQTGNDGKPIELKTESPVPSDRTPEYYRKRPCEDLIACSARIIGEKLKEAAMRQTSASHADVQ</sequence>
<dbReference type="InterPro" id="IPR010181">
    <property type="entry name" value="CGCAxxGCC_motif"/>
</dbReference>
<dbReference type="EMBL" id="JADIMK010000053">
    <property type="protein sequence ID" value="MBO8455773.1"/>
    <property type="molecule type" value="Genomic_DNA"/>
</dbReference>
<name>A0A9D9HL04_9BACT</name>
<evidence type="ECO:0000256" key="1">
    <source>
        <dbReference type="SAM" id="MobiDB-lite"/>
    </source>
</evidence>
<dbReference type="AlphaFoldDB" id="A0A9D9HL04"/>
<feature type="region of interest" description="Disordered" evidence="1">
    <location>
        <begin position="134"/>
        <end position="163"/>
    </location>
</feature>
<evidence type="ECO:0000313" key="3">
    <source>
        <dbReference type="Proteomes" id="UP000823617"/>
    </source>
</evidence>
<accession>A0A9D9HL04</accession>
<protein>
    <submittedName>
        <fullName evidence="2">C_GCAxxG_C_C family protein</fullName>
    </submittedName>
</protein>
<gene>
    <name evidence="2" type="ORF">IAC08_05155</name>
</gene>
<reference evidence="2" key="1">
    <citation type="submission" date="2020-10" db="EMBL/GenBank/DDBJ databases">
        <authorList>
            <person name="Gilroy R."/>
        </authorList>
    </citation>
    <scope>NUCLEOTIDE SEQUENCE</scope>
    <source>
        <strain evidence="2">B1-3475</strain>
    </source>
</reference>
<comment type="caution">
    <text evidence="2">The sequence shown here is derived from an EMBL/GenBank/DDBJ whole genome shotgun (WGS) entry which is preliminary data.</text>
</comment>
<organism evidence="2 3">
    <name type="scientific">Candidatus Cryptobacteroides intestinigallinarum</name>
    <dbReference type="NCBI Taxonomy" id="2840767"/>
    <lineage>
        <taxon>Bacteria</taxon>
        <taxon>Pseudomonadati</taxon>
        <taxon>Bacteroidota</taxon>
        <taxon>Bacteroidia</taxon>
        <taxon>Bacteroidales</taxon>
        <taxon>Candidatus Cryptobacteroides</taxon>
    </lineage>
</organism>